<dbReference type="AlphaFoldDB" id="A0A017HPW6"/>
<reference evidence="1 2" key="1">
    <citation type="submission" date="2013-02" db="EMBL/GenBank/DDBJ databases">
        <authorList>
            <person name="Fiebig A."/>
            <person name="Goeker M."/>
            <person name="Klenk H.-P.P."/>
        </authorList>
    </citation>
    <scope>NUCLEOTIDE SEQUENCE [LARGE SCALE GENOMIC DNA]</scope>
    <source>
        <strain evidence="1 2">DSM 19309</strain>
    </source>
</reference>
<dbReference type="Pfam" id="PF06041">
    <property type="entry name" value="DUF924"/>
    <property type="match status" value="1"/>
</dbReference>
<gene>
    <name evidence="1" type="ORF">Rumeso_02591</name>
</gene>
<dbReference type="HOGENOM" id="CLU_065010_2_0_5"/>
<keyword evidence="2" id="KW-1185">Reference proteome</keyword>
<dbReference type="SUPFAM" id="SSF48452">
    <property type="entry name" value="TPR-like"/>
    <property type="match status" value="1"/>
</dbReference>
<protein>
    <submittedName>
        <fullName evidence="1">Putative transmembrane protein</fullName>
    </submittedName>
</protein>
<sequence>MMLPGAKDVLDFWLHEVGEDGWFGGGDELDRKVRDRFLPVWEAAMEGRLGLWLTTPREALAYVILLDQFPRNMFRGDPRSFASDPLARAAAKTAINRDWDLRVTERERVFFYLPLEHSENLVDQDRCVRLTKARMPELGAEYLLHARAHREQIRRFGRFPTRNEILRRPSTPEEAEFLARGGYPALVKEMGAEAA</sequence>
<keyword evidence="1" id="KW-0812">Transmembrane</keyword>
<dbReference type="RefSeq" id="WP_037277537.1">
    <property type="nucleotide sequence ID" value="NZ_KK088522.1"/>
</dbReference>
<dbReference type="Gene3D" id="1.25.40.10">
    <property type="entry name" value="Tetratricopeptide repeat domain"/>
    <property type="match status" value="1"/>
</dbReference>
<dbReference type="PATRIC" id="fig|442562.3.peg.2553"/>
<dbReference type="OrthoDB" id="7593450at2"/>
<name>A0A017HPW6_9RHOB</name>
<accession>A0A017HPW6</accession>
<dbReference type="Proteomes" id="UP000019666">
    <property type="component" value="Unassembled WGS sequence"/>
</dbReference>
<dbReference type="InterPro" id="IPR011990">
    <property type="entry name" value="TPR-like_helical_dom_sf"/>
</dbReference>
<keyword evidence="1" id="KW-0472">Membrane</keyword>
<evidence type="ECO:0000313" key="1">
    <source>
        <dbReference type="EMBL" id="EYD75809.1"/>
    </source>
</evidence>
<organism evidence="1 2">
    <name type="scientific">Rubellimicrobium mesophilum DSM 19309</name>
    <dbReference type="NCBI Taxonomy" id="442562"/>
    <lineage>
        <taxon>Bacteria</taxon>
        <taxon>Pseudomonadati</taxon>
        <taxon>Pseudomonadota</taxon>
        <taxon>Alphaproteobacteria</taxon>
        <taxon>Rhodobacterales</taxon>
        <taxon>Roseobacteraceae</taxon>
        <taxon>Rubellimicrobium</taxon>
    </lineage>
</organism>
<dbReference type="EMBL" id="AOSK01000065">
    <property type="protein sequence ID" value="EYD75809.1"/>
    <property type="molecule type" value="Genomic_DNA"/>
</dbReference>
<proteinExistence type="predicted"/>
<dbReference type="Gene3D" id="1.20.58.320">
    <property type="entry name" value="TPR-like"/>
    <property type="match status" value="1"/>
</dbReference>
<dbReference type="InterPro" id="IPR010323">
    <property type="entry name" value="DUF924"/>
</dbReference>
<comment type="caution">
    <text evidence="1">The sequence shown here is derived from an EMBL/GenBank/DDBJ whole genome shotgun (WGS) entry which is preliminary data.</text>
</comment>
<dbReference type="STRING" id="442562.Rumeso_02591"/>
<evidence type="ECO:0000313" key="2">
    <source>
        <dbReference type="Proteomes" id="UP000019666"/>
    </source>
</evidence>